<sequence length="50" mass="5381">MSGCAKHSPGSKKAPLIGALTLSITYAHAWRQLEWYGAFHAEHSACPPAM</sequence>
<proteinExistence type="predicted"/>
<evidence type="ECO:0000313" key="1">
    <source>
        <dbReference type="EMBL" id="CAH8244666.1"/>
    </source>
</evidence>
<dbReference type="Proteomes" id="UP001154322">
    <property type="component" value="Unassembled WGS sequence"/>
</dbReference>
<dbReference type="EMBL" id="CALYLO010000002">
    <property type="protein sequence ID" value="CAH8244666.1"/>
    <property type="molecule type" value="Genomic_DNA"/>
</dbReference>
<comment type="caution">
    <text evidence="1">The sequence shown here is derived from an EMBL/GenBank/DDBJ whole genome shotgun (WGS) entry which is preliminary data.</text>
</comment>
<name>A0ABM9G015_9BACL</name>
<accession>A0ABM9G015</accession>
<reference evidence="1" key="1">
    <citation type="submission" date="2022-06" db="EMBL/GenBank/DDBJ databases">
        <authorList>
            <person name="Dietemann V."/>
            <person name="Ory F."/>
            <person name="Dainat B."/>
            <person name="Oberhansli S."/>
        </authorList>
    </citation>
    <scope>NUCLEOTIDE SEQUENCE</scope>
    <source>
        <strain evidence="1">Ena-SAMPLE-TAB-26-04-2022-14:26:32:270-5432</strain>
    </source>
</reference>
<keyword evidence="2" id="KW-1185">Reference proteome</keyword>
<organism evidence="1 2">
    <name type="scientific">Paenibacillus melissococcoides</name>
    <dbReference type="NCBI Taxonomy" id="2912268"/>
    <lineage>
        <taxon>Bacteria</taxon>
        <taxon>Bacillati</taxon>
        <taxon>Bacillota</taxon>
        <taxon>Bacilli</taxon>
        <taxon>Bacillales</taxon>
        <taxon>Paenibacillaceae</taxon>
        <taxon>Paenibacillus</taxon>
    </lineage>
</organism>
<gene>
    <name evidence="1" type="ORF">WJ0W_001896</name>
</gene>
<protein>
    <submittedName>
        <fullName evidence="1">Uncharacterized protein</fullName>
    </submittedName>
</protein>
<evidence type="ECO:0000313" key="2">
    <source>
        <dbReference type="Proteomes" id="UP001154322"/>
    </source>
</evidence>